<dbReference type="InterPro" id="IPR036736">
    <property type="entry name" value="ACP-like_sf"/>
</dbReference>
<dbReference type="Gene3D" id="1.10.1200.10">
    <property type="entry name" value="ACP-like"/>
    <property type="match status" value="1"/>
</dbReference>
<keyword evidence="3" id="KW-1185">Reference proteome</keyword>
<protein>
    <submittedName>
        <fullName evidence="2">Phosphopantetheine-binding protein</fullName>
    </submittedName>
</protein>
<organism evidence="2 3">
    <name type="scientific">Roseateles amylovorans</name>
    <dbReference type="NCBI Taxonomy" id="2978473"/>
    <lineage>
        <taxon>Bacteria</taxon>
        <taxon>Pseudomonadati</taxon>
        <taxon>Pseudomonadota</taxon>
        <taxon>Betaproteobacteria</taxon>
        <taxon>Burkholderiales</taxon>
        <taxon>Sphaerotilaceae</taxon>
        <taxon>Roseateles</taxon>
    </lineage>
</organism>
<reference evidence="2" key="1">
    <citation type="submission" date="2022-10" db="EMBL/GenBank/DDBJ databases">
        <title>Characterization and whole genome sequencing of a new Roseateles species, isolated from fresh water.</title>
        <authorList>
            <person name="Guliayeva D.Y."/>
            <person name="Akhremchuk A.E."/>
            <person name="Sikolenko M.A."/>
            <person name="Valentovich L.N."/>
            <person name="Sidarenka A.V."/>
        </authorList>
    </citation>
    <scope>NUCLEOTIDE SEQUENCE</scope>
    <source>
        <strain evidence="2">BIM B-1768</strain>
    </source>
</reference>
<evidence type="ECO:0000259" key="1">
    <source>
        <dbReference type="PROSITE" id="PS50075"/>
    </source>
</evidence>
<evidence type="ECO:0000313" key="2">
    <source>
        <dbReference type="EMBL" id="UXH76087.1"/>
    </source>
</evidence>
<dbReference type="Proteomes" id="UP001064933">
    <property type="component" value="Chromosome"/>
</dbReference>
<dbReference type="PROSITE" id="PS50075">
    <property type="entry name" value="CARRIER"/>
    <property type="match status" value="1"/>
</dbReference>
<name>A0ABY6ATC5_9BURK</name>
<proteinExistence type="predicted"/>
<dbReference type="RefSeq" id="WP_261755819.1">
    <property type="nucleotide sequence ID" value="NZ_CP104562.2"/>
</dbReference>
<accession>A0ABY6ATC5</accession>
<dbReference type="Pfam" id="PF00550">
    <property type="entry name" value="PP-binding"/>
    <property type="match status" value="1"/>
</dbReference>
<evidence type="ECO:0000313" key="3">
    <source>
        <dbReference type="Proteomes" id="UP001064933"/>
    </source>
</evidence>
<dbReference type="SUPFAM" id="SSF47336">
    <property type="entry name" value="ACP-like"/>
    <property type="match status" value="1"/>
</dbReference>
<gene>
    <name evidence="2" type="ORF">N4261_13485</name>
</gene>
<sequence length="90" mass="9946">MIESVERELRDIYVKALRLRSRPEDLPRADLIAALAIDSIAAMEILVHIETAFSIEFPAESLNARTIDSFDSAARCIVAAQSTAEPHPEP</sequence>
<dbReference type="InterPro" id="IPR009081">
    <property type="entry name" value="PP-bd_ACP"/>
</dbReference>
<feature type="domain" description="Carrier" evidence="1">
    <location>
        <begin position="3"/>
        <end position="81"/>
    </location>
</feature>
<dbReference type="EMBL" id="CP104562">
    <property type="protein sequence ID" value="UXH76087.1"/>
    <property type="molecule type" value="Genomic_DNA"/>
</dbReference>